<proteinExistence type="predicted"/>
<dbReference type="EMBL" id="JACVVK020000239">
    <property type="protein sequence ID" value="KAK7482706.1"/>
    <property type="molecule type" value="Genomic_DNA"/>
</dbReference>
<feature type="compositionally biased region" description="Low complexity" evidence="1">
    <location>
        <begin position="117"/>
        <end position="133"/>
    </location>
</feature>
<reference evidence="3 4" key="1">
    <citation type="journal article" date="2023" name="Sci. Data">
        <title>Genome assembly of the Korean intertidal mud-creeper Batillaria attramentaria.</title>
        <authorList>
            <person name="Patra A.K."/>
            <person name="Ho P.T."/>
            <person name="Jun S."/>
            <person name="Lee S.J."/>
            <person name="Kim Y."/>
            <person name="Won Y.J."/>
        </authorList>
    </citation>
    <scope>NUCLEOTIDE SEQUENCE [LARGE SCALE GENOMIC DNA]</scope>
    <source>
        <strain evidence="3">Wonlab-2016</strain>
    </source>
</reference>
<feature type="region of interest" description="Disordered" evidence="1">
    <location>
        <begin position="106"/>
        <end position="147"/>
    </location>
</feature>
<dbReference type="AlphaFoldDB" id="A0ABD0K5U4"/>
<keyword evidence="2" id="KW-0812">Transmembrane</keyword>
<evidence type="ECO:0000256" key="1">
    <source>
        <dbReference type="SAM" id="MobiDB-lite"/>
    </source>
</evidence>
<feature type="transmembrane region" description="Helical" evidence="2">
    <location>
        <begin position="83"/>
        <end position="102"/>
    </location>
</feature>
<feature type="region of interest" description="Disordered" evidence="1">
    <location>
        <begin position="37"/>
        <end position="61"/>
    </location>
</feature>
<gene>
    <name evidence="3" type="ORF">BaRGS_00026004</name>
</gene>
<keyword evidence="2" id="KW-1133">Transmembrane helix</keyword>
<evidence type="ECO:0000256" key="2">
    <source>
        <dbReference type="SAM" id="Phobius"/>
    </source>
</evidence>
<evidence type="ECO:0000313" key="3">
    <source>
        <dbReference type="EMBL" id="KAK7482706.1"/>
    </source>
</evidence>
<accession>A0ABD0K5U4</accession>
<name>A0ABD0K5U4_9CAEN</name>
<keyword evidence="4" id="KW-1185">Reference proteome</keyword>
<comment type="caution">
    <text evidence="3">The sequence shown here is derived from an EMBL/GenBank/DDBJ whole genome shotgun (WGS) entry which is preliminary data.</text>
</comment>
<evidence type="ECO:0000313" key="4">
    <source>
        <dbReference type="Proteomes" id="UP001519460"/>
    </source>
</evidence>
<dbReference type="Proteomes" id="UP001519460">
    <property type="component" value="Unassembled WGS sequence"/>
</dbReference>
<sequence length="171" mass="19228">MLDLVIVRTNTGPQEEGLVRYTKAVNADPSQHQAVAGEKAKRCKRKMNPNDQTRQSARDIRPSWALKNKFGRAKRSDLKTTCMMVAARLFLLCLLLVACLQLSEQKRRKRQADSSESESSSSDSSSQEASSPSSPDPAKRALNSRAWKNLIKKRDVETNWRKQRAADAEDP</sequence>
<keyword evidence="2" id="KW-0472">Membrane</keyword>
<protein>
    <submittedName>
        <fullName evidence="3">Uncharacterized protein</fullName>
    </submittedName>
</protein>
<organism evidence="3 4">
    <name type="scientific">Batillaria attramentaria</name>
    <dbReference type="NCBI Taxonomy" id="370345"/>
    <lineage>
        <taxon>Eukaryota</taxon>
        <taxon>Metazoa</taxon>
        <taxon>Spiralia</taxon>
        <taxon>Lophotrochozoa</taxon>
        <taxon>Mollusca</taxon>
        <taxon>Gastropoda</taxon>
        <taxon>Caenogastropoda</taxon>
        <taxon>Sorbeoconcha</taxon>
        <taxon>Cerithioidea</taxon>
        <taxon>Batillariidae</taxon>
        <taxon>Batillaria</taxon>
    </lineage>
</organism>